<proteinExistence type="predicted"/>
<accession>A0ABT8MDR7</accession>
<protein>
    <submittedName>
        <fullName evidence="1">Uncharacterized protein</fullName>
    </submittedName>
</protein>
<comment type="caution">
    <text evidence="1">The sequence shown here is derived from an EMBL/GenBank/DDBJ whole genome shotgun (WGS) entry which is preliminary data.</text>
</comment>
<dbReference type="RefSeq" id="WP_301665272.1">
    <property type="nucleotide sequence ID" value="NZ_VCYH01000014.1"/>
</dbReference>
<dbReference type="EMBL" id="VCYH01000014">
    <property type="protein sequence ID" value="MDN7026066.1"/>
    <property type="molecule type" value="Genomic_DNA"/>
</dbReference>
<reference evidence="1" key="1">
    <citation type="submission" date="2019-05" db="EMBL/GenBank/DDBJ databases">
        <title>Methanoculleus sp. FWC-SCC1, a methanogenic archaeon isolated from deep marine cold seep.</title>
        <authorList>
            <person name="Chen Y.-W."/>
            <person name="Chen S.-C."/>
            <person name="Teng N.-H."/>
            <person name="Lai M.-C."/>
        </authorList>
    </citation>
    <scope>NUCLEOTIDE SEQUENCE</scope>
    <source>
        <strain evidence="1">FWC-SCC1</strain>
    </source>
</reference>
<name>A0ABT8MDR7_9EURY</name>
<evidence type="ECO:0000313" key="1">
    <source>
        <dbReference type="EMBL" id="MDN7026066.1"/>
    </source>
</evidence>
<gene>
    <name evidence="1" type="ORF">FGU65_14450</name>
</gene>
<keyword evidence="2" id="KW-1185">Reference proteome</keyword>
<sequence length="78" mass="8097">MQLQTLATTIAILIQGVAMAGLLIGVAAEAHDVSGEADTPWSTIGHPEESPGAEASFYPIVRENQLAAVDFGRFSLSG</sequence>
<evidence type="ECO:0000313" key="2">
    <source>
        <dbReference type="Proteomes" id="UP001168338"/>
    </source>
</evidence>
<dbReference type="Proteomes" id="UP001168338">
    <property type="component" value="Unassembled WGS sequence"/>
</dbReference>
<organism evidence="1 2">
    <name type="scientific">Methanoculleus frigidifontis</name>
    <dbReference type="NCBI Taxonomy" id="2584085"/>
    <lineage>
        <taxon>Archaea</taxon>
        <taxon>Methanobacteriati</taxon>
        <taxon>Methanobacteriota</taxon>
        <taxon>Stenosarchaea group</taxon>
        <taxon>Methanomicrobia</taxon>
        <taxon>Methanomicrobiales</taxon>
        <taxon>Methanomicrobiaceae</taxon>
        <taxon>Methanoculleus</taxon>
    </lineage>
</organism>